<accession>A0A1X2GH77</accession>
<organism evidence="9 10">
    <name type="scientific">Hesseltinella vesiculosa</name>
    <dbReference type="NCBI Taxonomy" id="101127"/>
    <lineage>
        <taxon>Eukaryota</taxon>
        <taxon>Fungi</taxon>
        <taxon>Fungi incertae sedis</taxon>
        <taxon>Mucoromycota</taxon>
        <taxon>Mucoromycotina</taxon>
        <taxon>Mucoromycetes</taxon>
        <taxon>Mucorales</taxon>
        <taxon>Cunninghamellaceae</taxon>
        <taxon>Hesseltinella</taxon>
    </lineage>
</organism>
<sequence>MLIGSFLFGCIPLSTKLSEAKLRHFTALGVGLLIGTSLVVIIPEGIETLYSSSDQEQEAYHRYPADEIPNSWSPDKLPTQPFTIDASIDFPATHGHAGMPKHMVVGWALILGFVLMFIIDQFQTLSGRPPSSASSASASSHVNTVNAEVLDETSPDDDDHAMLLSNYPASGNNASNSTSSLQSPSQDKPSPPPLANNSSPSNHHHHHGKSLTPTIGLMVHAAADGIALGASANHPSLSMVVFLAIMLHKGPSAFALTTVLLTEGFPRALVRKHLLLFSMAAPTGALTTYLLLALTSPDDVPLEAWTGFLLIFSGGTFLFVAMHALQELMPHAHGGSHHPPSKRRTPAPTLERSHILCILAGMFLPVILNIGHSH</sequence>
<dbReference type="PANTHER" id="PTHR16133:SF0">
    <property type="entry name" value="ZINC_IRON REGULATED TRANSPORTER-RELATED PROTEIN 102B, ISOFORM E"/>
    <property type="match status" value="1"/>
</dbReference>
<evidence type="ECO:0000313" key="10">
    <source>
        <dbReference type="Proteomes" id="UP000242146"/>
    </source>
</evidence>
<dbReference type="Proteomes" id="UP000242146">
    <property type="component" value="Unassembled WGS sequence"/>
</dbReference>
<feature type="transmembrane region" description="Helical" evidence="8">
    <location>
        <begin position="353"/>
        <end position="371"/>
    </location>
</feature>
<evidence type="ECO:0000256" key="8">
    <source>
        <dbReference type="SAM" id="Phobius"/>
    </source>
</evidence>
<protein>
    <submittedName>
        <fullName evidence="9">Zinc/iron permease</fullName>
    </submittedName>
</protein>
<feature type="transmembrane region" description="Helical" evidence="8">
    <location>
        <begin position="22"/>
        <end position="42"/>
    </location>
</feature>
<comment type="caution">
    <text evidence="9">The sequence shown here is derived from an EMBL/GenBank/DDBJ whole genome shotgun (WGS) entry which is preliminary data.</text>
</comment>
<evidence type="ECO:0000256" key="1">
    <source>
        <dbReference type="ARBA" id="ARBA00004127"/>
    </source>
</evidence>
<feature type="transmembrane region" description="Helical" evidence="8">
    <location>
        <begin position="274"/>
        <end position="292"/>
    </location>
</feature>
<dbReference type="InterPro" id="IPR045891">
    <property type="entry name" value="ZIP9"/>
</dbReference>
<keyword evidence="5" id="KW-0333">Golgi apparatus</keyword>
<keyword evidence="3 8" id="KW-0812">Transmembrane</keyword>
<keyword evidence="6 8" id="KW-0472">Membrane</keyword>
<evidence type="ECO:0000256" key="5">
    <source>
        <dbReference type="ARBA" id="ARBA00023034"/>
    </source>
</evidence>
<dbReference type="Pfam" id="PF02535">
    <property type="entry name" value="Zip"/>
    <property type="match status" value="1"/>
</dbReference>
<keyword evidence="10" id="KW-1185">Reference proteome</keyword>
<feature type="compositionally biased region" description="Low complexity" evidence="7">
    <location>
        <begin position="169"/>
        <end position="188"/>
    </location>
</feature>
<dbReference type="AlphaFoldDB" id="A0A1X2GH77"/>
<feature type="transmembrane region" description="Helical" evidence="8">
    <location>
        <begin position="104"/>
        <end position="122"/>
    </location>
</feature>
<dbReference type="PANTHER" id="PTHR16133">
    <property type="entry name" value="SOLUTE CARRIER FAMILY 39 ZINC TRANSPORTER , MEMBER 9-RELATED"/>
    <property type="match status" value="1"/>
</dbReference>
<feature type="region of interest" description="Disordered" evidence="7">
    <location>
        <begin position="151"/>
        <end position="210"/>
    </location>
</feature>
<dbReference type="GO" id="GO:0000139">
    <property type="term" value="C:Golgi membrane"/>
    <property type="evidence" value="ECO:0007669"/>
    <property type="project" value="UniProtKB-SubCell"/>
</dbReference>
<name>A0A1X2GH77_9FUNG</name>
<dbReference type="InterPro" id="IPR003689">
    <property type="entry name" value="ZIP"/>
</dbReference>
<reference evidence="9 10" key="1">
    <citation type="submission" date="2016-07" db="EMBL/GenBank/DDBJ databases">
        <title>Pervasive Adenine N6-methylation of Active Genes in Fungi.</title>
        <authorList>
            <consortium name="DOE Joint Genome Institute"/>
            <person name="Mondo S.J."/>
            <person name="Dannebaum R.O."/>
            <person name="Kuo R.C."/>
            <person name="Labutti K."/>
            <person name="Haridas S."/>
            <person name="Kuo A."/>
            <person name="Salamov A."/>
            <person name="Ahrendt S.R."/>
            <person name="Lipzen A."/>
            <person name="Sullivan W."/>
            <person name="Andreopoulos W.B."/>
            <person name="Clum A."/>
            <person name="Lindquist E."/>
            <person name="Daum C."/>
            <person name="Ramamoorthy G.K."/>
            <person name="Gryganskyi A."/>
            <person name="Culley D."/>
            <person name="Magnuson J.K."/>
            <person name="James T.Y."/>
            <person name="O'Malley M.A."/>
            <person name="Stajich J.E."/>
            <person name="Spatafora J.W."/>
            <person name="Visel A."/>
            <person name="Grigoriev I.V."/>
        </authorList>
    </citation>
    <scope>NUCLEOTIDE SEQUENCE [LARGE SCALE GENOMIC DNA]</scope>
    <source>
        <strain evidence="9 10">NRRL 3301</strain>
    </source>
</reference>
<dbReference type="GO" id="GO:0006829">
    <property type="term" value="P:zinc ion transport"/>
    <property type="evidence" value="ECO:0007669"/>
    <property type="project" value="InterPro"/>
</dbReference>
<evidence type="ECO:0000313" key="9">
    <source>
        <dbReference type="EMBL" id="ORX53626.1"/>
    </source>
</evidence>
<feature type="transmembrane region" description="Helical" evidence="8">
    <location>
        <begin position="304"/>
        <end position="325"/>
    </location>
</feature>
<gene>
    <name evidence="9" type="ORF">DM01DRAFT_1336158</name>
</gene>
<dbReference type="STRING" id="101127.A0A1X2GH77"/>
<evidence type="ECO:0000256" key="4">
    <source>
        <dbReference type="ARBA" id="ARBA00022989"/>
    </source>
</evidence>
<dbReference type="GO" id="GO:0046873">
    <property type="term" value="F:metal ion transmembrane transporter activity"/>
    <property type="evidence" value="ECO:0007669"/>
    <property type="project" value="InterPro"/>
</dbReference>
<feature type="transmembrane region" description="Helical" evidence="8">
    <location>
        <begin position="239"/>
        <end position="262"/>
    </location>
</feature>
<evidence type="ECO:0000256" key="3">
    <source>
        <dbReference type="ARBA" id="ARBA00022692"/>
    </source>
</evidence>
<proteinExistence type="predicted"/>
<dbReference type="EMBL" id="MCGT01000015">
    <property type="protein sequence ID" value="ORX53626.1"/>
    <property type="molecule type" value="Genomic_DNA"/>
</dbReference>
<dbReference type="OrthoDB" id="19859at2759"/>
<evidence type="ECO:0000256" key="7">
    <source>
        <dbReference type="SAM" id="MobiDB-lite"/>
    </source>
</evidence>
<evidence type="ECO:0000256" key="2">
    <source>
        <dbReference type="ARBA" id="ARBA00004394"/>
    </source>
</evidence>
<evidence type="ECO:0000256" key="6">
    <source>
        <dbReference type="ARBA" id="ARBA00023136"/>
    </source>
</evidence>
<comment type="subcellular location">
    <subcellularLocation>
        <location evidence="1">Endomembrane system</location>
        <topology evidence="1">Multi-pass membrane protein</topology>
    </subcellularLocation>
    <subcellularLocation>
        <location evidence="2">Golgi apparatus membrane</location>
    </subcellularLocation>
</comment>
<keyword evidence="4 8" id="KW-1133">Transmembrane helix</keyword>